<dbReference type="FunCoup" id="A2EQM2">
    <property type="interactions" value="525"/>
</dbReference>
<dbReference type="InterPro" id="IPR018369">
    <property type="entry name" value="Chaprnonin_Cpn10_CS"/>
</dbReference>
<dbReference type="VEuPathDB" id="TrichDB:TVAGG3_0976860"/>
<keyword evidence="8" id="KW-1185">Reference proteome</keyword>
<dbReference type="NCBIfam" id="NF001533">
    <property type="entry name" value="PRK00364.2-4"/>
    <property type="match status" value="1"/>
</dbReference>
<reference evidence="7" key="2">
    <citation type="journal article" date="2007" name="Science">
        <title>Draft genome sequence of the sexually transmitted pathogen Trichomonas vaginalis.</title>
        <authorList>
            <person name="Carlton J.M."/>
            <person name="Hirt R.P."/>
            <person name="Silva J.C."/>
            <person name="Delcher A.L."/>
            <person name="Schatz M."/>
            <person name="Zhao Q."/>
            <person name="Wortman J.R."/>
            <person name="Bidwell S.L."/>
            <person name="Alsmark U.C.M."/>
            <person name="Besteiro S."/>
            <person name="Sicheritz-Ponten T."/>
            <person name="Noel C.J."/>
            <person name="Dacks J.B."/>
            <person name="Foster P.G."/>
            <person name="Simillion C."/>
            <person name="Van de Peer Y."/>
            <person name="Miranda-Saavedra D."/>
            <person name="Barton G.J."/>
            <person name="Westrop G.D."/>
            <person name="Mueller S."/>
            <person name="Dessi D."/>
            <person name="Fiori P.L."/>
            <person name="Ren Q."/>
            <person name="Paulsen I."/>
            <person name="Zhang H."/>
            <person name="Bastida-Corcuera F.D."/>
            <person name="Simoes-Barbosa A."/>
            <person name="Brown M.T."/>
            <person name="Hayes R.D."/>
            <person name="Mukherjee M."/>
            <person name="Okumura C.Y."/>
            <person name="Schneider R."/>
            <person name="Smith A.J."/>
            <person name="Vanacova S."/>
            <person name="Villalvazo M."/>
            <person name="Haas B.J."/>
            <person name="Pertea M."/>
            <person name="Feldblyum T.V."/>
            <person name="Utterback T.R."/>
            <person name="Shu C.L."/>
            <person name="Osoegawa K."/>
            <person name="de Jong P.J."/>
            <person name="Hrdy I."/>
            <person name="Horvathova L."/>
            <person name="Zubacova Z."/>
            <person name="Dolezal P."/>
            <person name="Malik S.B."/>
            <person name="Logsdon J.M. Jr."/>
            <person name="Henze K."/>
            <person name="Gupta A."/>
            <person name="Wang C.C."/>
            <person name="Dunne R.L."/>
            <person name="Upcroft J.A."/>
            <person name="Upcroft P."/>
            <person name="White O."/>
            <person name="Salzberg S.L."/>
            <person name="Tang P."/>
            <person name="Chiu C.-H."/>
            <person name="Lee Y.-S."/>
            <person name="Embley T.M."/>
            <person name="Coombs G.H."/>
            <person name="Mottram J.C."/>
            <person name="Tachezy J."/>
            <person name="Fraser-Liggett C.M."/>
            <person name="Johnson P.J."/>
        </authorList>
    </citation>
    <scope>NUCLEOTIDE SEQUENCE [LARGE SCALE GENOMIC DNA]</scope>
    <source>
        <strain evidence="7">G3</strain>
    </source>
</reference>
<dbReference type="VEuPathDB" id="TrichDB:TVAG_191660"/>
<evidence type="ECO:0000256" key="1">
    <source>
        <dbReference type="ARBA" id="ARBA00006975"/>
    </source>
</evidence>
<dbReference type="PANTHER" id="PTHR10772:SF63">
    <property type="entry name" value="20 KDA CHAPERONIN, CHLOROPLASTIC"/>
    <property type="match status" value="1"/>
</dbReference>
<dbReference type="Gene3D" id="2.30.33.40">
    <property type="entry name" value="GroES chaperonin"/>
    <property type="match status" value="1"/>
</dbReference>
<dbReference type="GO" id="GO:0044183">
    <property type="term" value="F:protein folding chaperone"/>
    <property type="evidence" value="ECO:0007669"/>
    <property type="project" value="InterPro"/>
</dbReference>
<dbReference type="InParanoid" id="A2EQM2"/>
<dbReference type="eggNOG" id="KOG1641">
    <property type="taxonomic scope" value="Eukaryota"/>
</dbReference>
<protein>
    <recommendedName>
        <fullName evidence="4">20 kDa chaperonin, chloroplastic</fullName>
    </recommendedName>
    <alternativeName>
        <fullName evidence="3">Chaperonin 10</fullName>
    </alternativeName>
    <alternativeName>
        <fullName evidence="5">Protein Cpn21</fullName>
    </alternativeName>
</protein>
<dbReference type="InterPro" id="IPR037124">
    <property type="entry name" value="Chaperonin_GroES_sf"/>
</dbReference>
<dbReference type="STRING" id="5722.A2EQM2"/>
<proteinExistence type="inferred from homology"/>
<evidence type="ECO:0000256" key="6">
    <source>
        <dbReference type="RuleBase" id="RU003479"/>
    </source>
</evidence>
<sequence length="109" mass="11897">MLALTSRNFAVTAATLFKPLDDRVLVKRVDRPNKTASGIIIPDALKGKHNEATVIAVGPGHREKDGTITPMTLQVGDRVVLADWSGSEVKLDGKEFIVYREDDILAVLE</sequence>
<name>A2EQM2_TRIV3</name>
<dbReference type="GO" id="GO:0005739">
    <property type="term" value="C:mitochondrion"/>
    <property type="evidence" value="ECO:0000318"/>
    <property type="project" value="GO_Central"/>
</dbReference>
<dbReference type="PRINTS" id="PR00297">
    <property type="entry name" value="CHAPERONIN10"/>
</dbReference>
<dbReference type="GO" id="GO:0046872">
    <property type="term" value="F:metal ion binding"/>
    <property type="evidence" value="ECO:0000318"/>
    <property type="project" value="GO_Central"/>
</dbReference>
<keyword evidence="2 6" id="KW-0143">Chaperone</keyword>
<dbReference type="CDD" id="cd00320">
    <property type="entry name" value="cpn10"/>
    <property type="match status" value="1"/>
</dbReference>
<dbReference type="OrthoDB" id="184876at2759"/>
<dbReference type="GO" id="GO:0005524">
    <property type="term" value="F:ATP binding"/>
    <property type="evidence" value="ECO:0007669"/>
    <property type="project" value="InterPro"/>
</dbReference>
<evidence type="ECO:0000256" key="5">
    <source>
        <dbReference type="ARBA" id="ARBA00079398"/>
    </source>
</evidence>
<dbReference type="RefSeq" id="XP_001317292.1">
    <property type="nucleotide sequence ID" value="XM_001317257.1"/>
</dbReference>
<evidence type="ECO:0000313" key="7">
    <source>
        <dbReference type="EMBL" id="EAY05069.1"/>
    </source>
</evidence>
<dbReference type="HAMAP" id="MF_00580">
    <property type="entry name" value="CH10"/>
    <property type="match status" value="1"/>
</dbReference>
<dbReference type="InterPro" id="IPR011032">
    <property type="entry name" value="GroES-like_sf"/>
</dbReference>
<organism evidence="7 8">
    <name type="scientific">Trichomonas vaginalis (strain ATCC PRA-98 / G3)</name>
    <dbReference type="NCBI Taxonomy" id="412133"/>
    <lineage>
        <taxon>Eukaryota</taxon>
        <taxon>Metamonada</taxon>
        <taxon>Parabasalia</taxon>
        <taxon>Trichomonadida</taxon>
        <taxon>Trichomonadidae</taxon>
        <taxon>Trichomonas</taxon>
    </lineage>
</organism>
<evidence type="ECO:0000313" key="8">
    <source>
        <dbReference type="Proteomes" id="UP000001542"/>
    </source>
</evidence>
<comment type="similarity">
    <text evidence="1 6">Belongs to the GroES chaperonin family.</text>
</comment>
<gene>
    <name evidence="7" type="ORF">TVAG_191660</name>
</gene>
<evidence type="ECO:0000256" key="2">
    <source>
        <dbReference type="ARBA" id="ARBA00023186"/>
    </source>
</evidence>
<dbReference type="PROSITE" id="PS00681">
    <property type="entry name" value="CHAPERONINS_CPN10"/>
    <property type="match status" value="1"/>
</dbReference>
<dbReference type="NCBIfam" id="NF001531">
    <property type="entry name" value="PRK00364.2-2"/>
    <property type="match status" value="1"/>
</dbReference>
<evidence type="ECO:0000256" key="3">
    <source>
        <dbReference type="ARBA" id="ARBA00031971"/>
    </source>
</evidence>
<evidence type="ECO:0000256" key="4">
    <source>
        <dbReference type="ARBA" id="ARBA00073031"/>
    </source>
</evidence>
<dbReference type="SMR" id="A2EQM2"/>
<dbReference type="EMBL" id="DS113458">
    <property type="protein sequence ID" value="EAY05069.1"/>
    <property type="molecule type" value="Genomic_DNA"/>
</dbReference>
<dbReference type="GO" id="GO:0051087">
    <property type="term" value="F:protein-folding chaperone binding"/>
    <property type="evidence" value="ECO:0000318"/>
    <property type="project" value="GO_Central"/>
</dbReference>
<dbReference type="SUPFAM" id="SSF50129">
    <property type="entry name" value="GroES-like"/>
    <property type="match status" value="1"/>
</dbReference>
<dbReference type="AlphaFoldDB" id="A2EQM2"/>
<dbReference type="InterPro" id="IPR020818">
    <property type="entry name" value="Chaperonin_GroES"/>
</dbReference>
<dbReference type="PANTHER" id="PTHR10772">
    <property type="entry name" value="10 KDA HEAT SHOCK PROTEIN"/>
    <property type="match status" value="1"/>
</dbReference>
<dbReference type="FunFam" id="2.30.33.40:FF:000001">
    <property type="entry name" value="10 kDa chaperonin"/>
    <property type="match status" value="1"/>
</dbReference>
<dbReference type="GO" id="GO:0051082">
    <property type="term" value="F:unfolded protein binding"/>
    <property type="evidence" value="ECO:0000318"/>
    <property type="project" value="GO_Central"/>
</dbReference>
<dbReference type="KEGG" id="tva:4762934"/>
<accession>A2EQM2</accession>
<dbReference type="Pfam" id="PF00166">
    <property type="entry name" value="Cpn10"/>
    <property type="match status" value="1"/>
</dbReference>
<dbReference type="SMART" id="SM00883">
    <property type="entry name" value="Cpn10"/>
    <property type="match status" value="1"/>
</dbReference>
<reference evidence="7" key="1">
    <citation type="submission" date="2006-10" db="EMBL/GenBank/DDBJ databases">
        <authorList>
            <person name="Amadeo P."/>
            <person name="Zhao Q."/>
            <person name="Wortman J."/>
            <person name="Fraser-Liggett C."/>
            <person name="Carlton J."/>
        </authorList>
    </citation>
    <scope>NUCLEOTIDE SEQUENCE</scope>
    <source>
        <strain evidence="7">G3</strain>
    </source>
</reference>
<dbReference type="Proteomes" id="UP000001542">
    <property type="component" value="Unassembled WGS sequence"/>
</dbReference>
<dbReference type="OMA" id="EDFLIMR"/>